<proteinExistence type="predicted"/>
<reference evidence="2" key="1">
    <citation type="journal article" date="2020" name="Mol. Plant Microbe Interact.">
        <title>Genome Sequence of the Biocontrol Agent Coniothyrium minitans strain Conio (IMI 134523).</title>
        <authorList>
            <person name="Patel D."/>
            <person name="Shittu T.A."/>
            <person name="Baroncelli R."/>
            <person name="Muthumeenakshi S."/>
            <person name="Osborne T.H."/>
            <person name="Janganan T.K."/>
            <person name="Sreenivasaprasad S."/>
        </authorList>
    </citation>
    <scope>NUCLEOTIDE SEQUENCE</scope>
    <source>
        <strain evidence="2">Conio</strain>
    </source>
</reference>
<accession>A0A9P6GRZ5</accession>
<evidence type="ECO:0000256" key="1">
    <source>
        <dbReference type="SAM" id="MobiDB-lite"/>
    </source>
</evidence>
<dbReference type="EMBL" id="WJXW01000002">
    <property type="protein sequence ID" value="KAF9739159.1"/>
    <property type="molecule type" value="Genomic_DNA"/>
</dbReference>
<dbReference type="Proteomes" id="UP000756921">
    <property type="component" value="Unassembled WGS sequence"/>
</dbReference>
<dbReference type="OrthoDB" id="3889179at2759"/>
<evidence type="ECO:0000313" key="2">
    <source>
        <dbReference type="EMBL" id="KAF9739159.1"/>
    </source>
</evidence>
<protein>
    <submittedName>
        <fullName evidence="2">Uncharacterized protein</fullName>
    </submittedName>
</protein>
<gene>
    <name evidence="2" type="ORF">PMIN01_01793</name>
</gene>
<organism evidence="2 3">
    <name type="scientific">Paraphaeosphaeria minitans</name>
    <dbReference type="NCBI Taxonomy" id="565426"/>
    <lineage>
        <taxon>Eukaryota</taxon>
        <taxon>Fungi</taxon>
        <taxon>Dikarya</taxon>
        <taxon>Ascomycota</taxon>
        <taxon>Pezizomycotina</taxon>
        <taxon>Dothideomycetes</taxon>
        <taxon>Pleosporomycetidae</taxon>
        <taxon>Pleosporales</taxon>
        <taxon>Massarineae</taxon>
        <taxon>Didymosphaeriaceae</taxon>
        <taxon>Paraphaeosphaeria</taxon>
    </lineage>
</organism>
<sequence>MSWNGGGRRVSVGKQEVMPQRSDLDTEDKILGVEQSVLVSNMKFKLV</sequence>
<comment type="caution">
    <text evidence="2">The sequence shown here is derived from an EMBL/GenBank/DDBJ whole genome shotgun (WGS) entry which is preliminary data.</text>
</comment>
<name>A0A9P6GRZ5_9PLEO</name>
<feature type="region of interest" description="Disordered" evidence="1">
    <location>
        <begin position="1"/>
        <end position="23"/>
    </location>
</feature>
<dbReference type="AlphaFoldDB" id="A0A9P6GRZ5"/>
<evidence type="ECO:0000313" key="3">
    <source>
        <dbReference type="Proteomes" id="UP000756921"/>
    </source>
</evidence>
<keyword evidence="3" id="KW-1185">Reference proteome</keyword>